<gene>
    <name evidence="7" type="primary">ribH</name>
    <name evidence="8" type="ORF">FW778_19185</name>
</gene>
<dbReference type="EC" id="2.5.1.78" evidence="3 7"/>
<evidence type="ECO:0000256" key="7">
    <source>
        <dbReference type="HAMAP-Rule" id="MF_00178"/>
    </source>
</evidence>
<name>A0A5J5IDP3_9BACT</name>
<comment type="similarity">
    <text evidence="2 7">Belongs to the DMRL synthase family.</text>
</comment>
<dbReference type="GO" id="GO:0009349">
    <property type="term" value="C:riboflavin synthase complex"/>
    <property type="evidence" value="ECO:0007669"/>
    <property type="project" value="UniProtKB-UniRule"/>
</dbReference>
<evidence type="ECO:0000313" key="8">
    <source>
        <dbReference type="EMBL" id="KAA9036355.1"/>
    </source>
</evidence>
<dbReference type="GO" id="GO:0009231">
    <property type="term" value="P:riboflavin biosynthetic process"/>
    <property type="evidence" value="ECO:0007669"/>
    <property type="project" value="UniProtKB-UniRule"/>
</dbReference>
<accession>A0A5J5IDP3</accession>
<feature type="binding site" evidence="7">
    <location>
        <begin position="90"/>
        <end position="92"/>
    </location>
    <ligand>
        <name>5-amino-6-(D-ribitylamino)uracil</name>
        <dbReference type="ChEBI" id="CHEBI:15934"/>
    </ligand>
</feature>
<dbReference type="EMBL" id="VYQF01000008">
    <property type="protein sequence ID" value="KAA9036355.1"/>
    <property type="molecule type" value="Genomic_DNA"/>
</dbReference>
<evidence type="ECO:0000256" key="5">
    <source>
        <dbReference type="ARBA" id="ARBA00022679"/>
    </source>
</evidence>
<evidence type="ECO:0000256" key="6">
    <source>
        <dbReference type="ARBA" id="ARBA00048785"/>
    </source>
</evidence>
<protein>
    <recommendedName>
        <fullName evidence="3 7">6,7-dimethyl-8-ribityllumazine synthase</fullName>
        <shortName evidence="7">DMRL synthase</shortName>
        <shortName evidence="7">LS</shortName>
        <shortName evidence="7">Lumazine synthase</shortName>
        <ecNumber evidence="3 7">2.5.1.78</ecNumber>
    </recommendedName>
</protein>
<feature type="binding site" evidence="7">
    <location>
        <position position="29"/>
    </location>
    <ligand>
        <name>5-amino-6-(D-ribitylamino)uracil</name>
        <dbReference type="ChEBI" id="CHEBI:15934"/>
    </ligand>
</feature>
<comment type="caution">
    <text evidence="8">The sequence shown here is derived from an EMBL/GenBank/DDBJ whole genome shotgun (WGS) entry which is preliminary data.</text>
</comment>
<dbReference type="NCBIfam" id="TIGR00114">
    <property type="entry name" value="lumazine-synth"/>
    <property type="match status" value="1"/>
</dbReference>
<comment type="function">
    <text evidence="7">Catalyzes the formation of 6,7-dimethyl-8-ribityllumazine by condensation of 5-amino-6-(D-ribitylamino)uracil with 3,4-dihydroxy-2-butanone 4-phosphate. This is the penultimate step in the biosynthesis of riboflavin.</text>
</comment>
<evidence type="ECO:0000256" key="4">
    <source>
        <dbReference type="ARBA" id="ARBA00022619"/>
    </source>
</evidence>
<dbReference type="Proteomes" id="UP000326903">
    <property type="component" value="Unassembled WGS sequence"/>
</dbReference>
<dbReference type="PANTHER" id="PTHR21058">
    <property type="entry name" value="6,7-DIMETHYL-8-RIBITYLLUMAZINE SYNTHASE DMRL SYNTHASE LUMAZINE SYNTHASE"/>
    <property type="match status" value="1"/>
</dbReference>
<dbReference type="InterPro" id="IPR036467">
    <property type="entry name" value="LS/RS_sf"/>
</dbReference>
<keyword evidence="4 7" id="KW-0686">Riboflavin biosynthesis</keyword>
<dbReference type="RefSeq" id="WP_150416478.1">
    <property type="nucleotide sequence ID" value="NZ_VYQF01000008.1"/>
</dbReference>
<dbReference type="HAMAP" id="MF_00178">
    <property type="entry name" value="Lumazine_synth"/>
    <property type="match status" value="1"/>
</dbReference>
<feature type="binding site" evidence="7">
    <location>
        <begin position="95"/>
        <end position="96"/>
    </location>
    <ligand>
        <name>(2S)-2-hydroxy-3-oxobutyl phosphate</name>
        <dbReference type="ChEBI" id="CHEBI:58830"/>
    </ligand>
</feature>
<dbReference type="CDD" id="cd09209">
    <property type="entry name" value="Lumazine_synthase-I"/>
    <property type="match status" value="1"/>
</dbReference>
<proteinExistence type="inferred from homology"/>
<sequence>MGSVNENLYNFNAGILSKDACIVIVHTEWNAEIVNKLLEGCKKILKQYGMNNYKIITVPGAFEIPFAVKNFWDTYQNKFEKPQAFIALGCVLRGDTPHFEYVCKAVTDGVLHLNLILPVPTIFGVLTVDNQQQADERTGGVHGNKGEEAALSALKMMALKYS</sequence>
<dbReference type="Pfam" id="PF00885">
    <property type="entry name" value="DMRL_synthase"/>
    <property type="match status" value="1"/>
</dbReference>
<organism evidence="8 9">
    <name type="scientific">Ginsengibacter hankyongi</name>
    <dbReference type="NCBI Taxonomy" id="2607284"/>
    <lineage>
        <taxon>Bacteria</taxon>
        <taxon>Pseudomonadati</taxon>
        <taxon>Bacteroidota</taxon>
        <taxon>Chitinophagia</taxon>
        <taxon>Chitinophagales</taxon>
        <taxon>Chitinophagaceae</taxon>
        <taxon>Ginsengibacter</taxon>
    </lineage>
</organism>
<feature type="binding site" evidence="7">
    <location>
        <position position="137"/>
    </location>
    <ligand>
        <name>(2S)-2-hydroxy-3-oxobutyl phosphate</name>
        <dbReference type="ChEBI" id="CHEBI:58830"/>
    </ligand>
</feature>
<feature type="binding site" evidence="7">
    <location>
        <position position="123"/>
    </location>
    <ligand>
        <name>5-amino-6-(D-ribitylamino)uracil</name>
        <dbReference type="ChEBI" id="CHEBI:15934"/>
    </ligand>
</feature>
<comment type="catalytic activity">
    <reaction evidence="6 7">
        <text>(2S)-2-hydroxy-3-oxobutyl phosphate + 5-amino-6-(D-ribitylamino)uracil = 6,7-dimethyl-8-(1-D-ribityl)lumazine + phosphate + 2 H2O + H(+)</text>
        <dbReference type="Rhea" id="RHEA:26152"/>
        <dbReference type="ChEBI" id="CHEBI:15377"/>
        <dbReference type="ChEBI" id="CHEBI:15378"/>
        <dbReference type="ChEBI" id="CHEBI:15934"/>
        <dbReference type="ChEBI" id="CHEBI:43474"/>
        <dbReference type="ChEBI" id="CHEBI:58201"/>
        <dbReference type="ChEBI" id="CHEBI:58830"/>
        <dbReference type="EC" id="2.5.1.78"/>
    </reaction>
</comment>
<evidence type="ECO:0000313" key="9">
    <source>
        <dbReference type="Proteomes" id="UP000326903"/>
    </source>
</evidence>
<keyword evidence="9" id="KW-1185">Reference proteome</keyword>
<dbReference type="InterPro" id="IPR034964">
    <property type="entry name" value="LS"/>
</dbReference>
<dbReference type="SUPFAM" id="SSF52121">
    <property type="entry name" value="Lumazine synthase"/>
    <property type="match status" value="1"/>
</dbReference>
<keyword evidence="5 7" id="KW-0808">Transferase</keyword>
<dbReference type="AlphaFoldDB" id="A0A5J5IDP3"/>
<evidence type="ECO:0000256" key="2">
    <source>
        <dbReference type="ARBA" id="ARBA00007424"/>
    </source>
</evidence>
<dbReference type="Gene3D" id="3.40.50.960">
    <property type="entry name" value="Lumazine/riboflavin synthase"/>
    <property type="match status" value="1"/>
</dbReference>
<dbReference type="GO" id="GO:0000906">
    <property type="term" value="F:6,7-dimethyl-8-ribityllumazine synthase activity"/>
    <property type="evidence" value="ECO:0007669"/>
    <property type="project" value="UniProtKB-UniRule"/>
</dbReference>
<dbReference type="PANTHER" id="PTHR21058:SF0">
    <property type="entry name" value="6,7-DIMETHYL-8-RIBITYLLUMAZINE SYNTHASE"/>
    <property type="match status" value="1"/>
</dbReference>
<feature type="binding site" evidence="7">
    <location>
        <begin position="61"/>
        <end position="63"/>
    </location>
    <ligand>
        <name>5-amino-6-(D-ribitylamino)uracil</name>
        <dbReference type="ChEBI" id="CHEBI:15934"/>
    </ligand>
</feature>
<comment type="pathway">
    <text evidence="1 7">Cofactor biosynthesis; riboflavin biosynthesis; riboflavin from 2-hydroxy-3-oxobutyl phosphate and 5-amino-6-(D-ribitylamino)uracil: step 1/2.</text>
</comment>
<evidence type="ECO:0000256" key="3">
    <source>
        <dbReference type="ARBA" id="ARBA00012664"/>
    </source>
</evidence>
<reference evidence="8 9" key="1">
    <citation type="submission" date="2019-09" db="EMBL/GenBank/DDBJ databases">
        <title>Draft genome sequence of Ginsengibacter sp. BR5-29.</title>
        <authorList>
            <person name="Im W.-T."/>
        </authorList>
    </citation>
    <scope>NUCLEOTIDE SEQUENCE [LARGE SCALE GENOMIC DNA]</scope>
    <source>
        <strain evidence="8 9">BR5-29</strain>
    </source>
</reference>
<dbReference type="InterPro" id="IPR002180">
    <property type="entry name" value="LS/RS"/>
</dbReference>
<feature type="active site" description="Proton donor" evidence="7">
    <location>
        <position position="98"/>
    </location>
</feature>
<evidence type="ECO:0000256" key="1">
    <source>
        <dbReference type="ARBA" id="ARBA00004917"/>
    </source>
</evidence>
<dbReference type="UniPathway" id="UPA00275">
    <property type="reaction ID" value="UER00404"/>
</dbReference>